<gene>
    <name evidence="1" type="ORF">A3G90_00990</name>
</gene>
<name>A0A1F6FFL6_9BACT</name>
<dbReference type="Proteomes" id="UP000177325">
    <property type="component" value="Unassembled WGS sequence"/>
</dbReference>
<organism evidence="1 2">
    <name type="scientific">Candidatus Kaiserbacteria bacterium RIFCSPLOWO2_12_FULL_45_26</name>
    <dbReference type="NCBI Taxonomy" id="1798525"/>
    <lineage>
        <taxon>Bacteria</taxon>
        <taxon>Candidatus Kaiseribacteriota</taxon>
    </lineage>
</organism>
<protein>
    <submittedName>
        <fullName evidence="1">Uncharacterized protein</fullName>
    </submittedName>
</protein>
<comment type="caution">
    <text evidence="1">The sequence shown here is derived from an EMBL/GenBank/DDBJ whole genome shotgun (WGS) entry which is preliminary data.</text>
</comment>
<dbReference type="AlphaFoldDB" id="A0A1F6FFL6"/>
<evidence type="ECO:0000313" key="1">
    <source>
        <dbReference type="EMBL" id="OGG84646.1"/>
    </source>
</evidence>
<evidence type="ECO:0000313" key="2">
    <source>
        <dbReference type="Proteomes" id="UP000177325"/>
    </source>
</evidence>
<dbReference type="EMBL" id="MFMM01000001">
    <property type="protein sequence ID" value="OGG84646.1"/>
    <property type="molecule type" value="Genomic_DNA"/>
</dbReference>
<proteinExistence type="predicted"/>
<reference evidence="1 2" key="1">
    <citation type="journal article" date="2016" name="Nat. Commun.">
        <title>Thousands of microbial genomes shed light on interconnected biogeochemical processes in an aquifer system.</title>
        <authorList>
            <person name="Anantharaman K."/>
            <person name="Brown C.T."/>
            <person name="Hug L.A."/>
            <person name="Sharon I."/>
            <person name="Castelle C.J."/>
            <person name="Probst A.J."/>
            <person name="Thomas B.C."/>
            <person name="Singh A."/>
            <person name="Wilkins M.J."/>
            <person name="Karaoz U."/>
            <person name="Brodie E.L."/>
            <person name="Williams K.H."/>
            <person name="Hubbard S.S."/>
            <person name="Banfield J.F."/>
        </authorList>
    </citation>
    <scope>NUCLEOTIDE SEQUENCE [LARGE SCALE GENOMIC DNA]</scope>
</reference>
<accession>A0A1F6FFL6</accession>
<sequence length="174" mass="20199">MAKVEQMVAIAQKIVTRAHHFLRVKENVNKRGGYFVVVNHQRAEFILAVKIGQVSKEKTEKYEVLAREKAWRLYGHIGNWTSFESRNEKAGVVVYDSIRPHCPAWTELWGQWGGAVRGNRYIFSFSGFPELLDEAMMFVLAIKMGELNREWVLERFGARNEYLAPFLAECSWTE</sequence>